<organism evidence="1 2">
    <name type="scientific">Methanococcoides vulcani</name>
    <dbReference type="NCBI Taxonomy" id="1353158"/>
    <lineage>
        <taxon>Archaea</taxon>
        <taxon>Methanobacteriati</taxon>
        <taxon>Methanobacteriota</taxon>
        <taxon>Stenosarchaea group</taxon>
        <taxon>Methanomicrobia</taxon>
        <taxon>Methanosarcinales</taxon>
        <taxon>Methanosarcinaceae</taxon>
        <taxon>Methanococcoides</taxon>
    </lineage>
</organism>
<dbReference type="Proteomes" id="UP000243338">
    <property type="component" value="Unassembled WGS sequence"/>
</dbReference>
<dbReference type="AlphaFoldDB" id="A0A1I0BEL1"/>
<protein>
    <submittedName>
        <fullName evidence="1">Uncharacterized protein</fullName>
    </submittedName>
</protein>
<evidence type="ECO:0000313" key="2">
    <source>
        <dbReference type="Proteomes" id="UP000243338"/>
    </source>
</evidence>
<reference evidence="2" key="1">
    <citation type="submission" date="2016-10" db="EMBL/GenBank/DDBJ databases">
        <authorList>
            <person name="Varghese N."/>
            <person name="Submissions S."/>
        </authorList>
    </citation>
    <scope>NUCLEOTIDE SEQUENCE [LARGE SCALE GENOMIC DNA]</scope>
    <source>
        <strain evidence="2">SLH 33</strain>
    </source>
</reference>
<dbReference type="EMBL" id="FOHQ01000007">
    <property type="protein sequence ID" value="SET05346.1"/>
    <property type="molecule type" value="Genomic_DNA"/>
</dbReference>
<dbReference type="OrthoDB" id="141465at2157"/>
<dbReference type="RefSeq" id="WP_091690559.1">
    <property type="nucleotide sequence ID" value="NZ_CAAGSJ010000008.1"/>
</dbReference>
<accession>A0A1I0BEL1</accession>
<gene>
    <name evidence="1" type="ORF">SAMN04488587_2121</name>
</gene>
<evidence type="ECO:0000313" key="1">
    <source>
        <dbReference type="EMBL" id="SET05346.1"/>
    </source>
</evidence>
<name>A0A1I0BEL1_9EURY</name>
<proteinExistence type="predicted"/>
<keyword evidence="2" id="KW-1185">Reference proteome</keyword>
<sequence length="84" mass="9187">MSEKTVFDQYKEMVEKTKQLHSELVELSSKVGGMVDTIDSGLPGSVTPAQRVNVRGSDINAVNGFGIYSSKDASLKRHESDIKD</sequence>